<dbReference type="Proteomes" id="UP000751190">
    <property type="component" value="Unassembled WGS sequence"/>
</dbReference>
<gene>
    <name evidence="1" type="ORF">KFE25_001147</name>
</gene>
<name>A0A8J6CBJ4_DIALT</name>
<accession>A0A8J6CBJ4</accession>
<evidence type="ECO:0000313" key="1">
    <source>
        <dbReference type="EMBL" id="KAG8461543.1"/>
    </source>
</evidence>
<evidence type="ECO:0000313" key="2">
    <source>
        <dbReference type="Proteomes" id="UP000751190"/>
    </source>
</evidence>
<dbReference type="EMBL" id="JAGTXO010000025">
    <property type="protein sequence ID" value="KAG8461543.1"/>
    <property type="molecule type" value="Genomic_DNA"/>
</dbReference>
<organism evidence="1 2">
    <name type="scientific">Diacronema lutheri</name>
    <name type="common">Unicellular marine alga</name>
    <name type="synonym">Monochrysis lutheri</name>
    <dbReference type="NCBI Taxonomy" id="2081491"/>
    <lineage>
        <taxon>Eukaryota</taxon>
        <taxon>Haptista</taxon>
        <taxon>Haptophyta</taxon>
        <taxon>Pavlovophyceae</taxon>
        <taxon>Pavlovales</taxon>
        <taxon>Pavlovaceae</taxon>
        <taxon>Diacronema</taxon>
    </lineage>
</organism>
<dbReference type="AlphaFoldDB" id="A0A8J6CBJ4"/>
<dbReference type="OrthoDB" id="10458401at2759"/>
<keyword evidence="2" id="KW-1185">Reference proteome</keyword>
<reference evidence="1" key="1">
    <citation type="submission" date="2021-05" db="EMBL/GenBank/DDBJ databases">
        <title>The genome of the haptophyte Pavlova lutheri (Diacronema luteri, Pavlovales) - a model for lipid biosynthesis in eukaryotic algae.</title>
        <authorList>
            <person name="Hulatt C.J."/>
            <person name="Posewitz M.C."/>
        </authorList>
    </citation>
    <scope>NUCLEOTIDE SEQUENCE</scope>
    <source>
        <strain evidence="1">NIVA-4/92</strain>
    </source>
</reference>
<proteinExistence type="predicted"/>
<sequence length="165" mass="17932">MASMLVAPERSDAKQPSRSVLLNQLAHLVIARARIATMQGALLPERASPAQRVLVSAQCKALFRDLEFRKNVLGALESVPAQPRARALGQDALEFLASVVTFDGLDAFEDQTNEGMLQRETTPAKQEYVRRAVDKSASSLDALLELFDAALVQQAVELARESGIS</sequence>
<protein>
    <submittedName>
        <fullName evidence="1">Uncharacterized protein</fullName>
    </submittedName>
</protein>
<comment type="caution">
    <text evidence="1">The sequence shown here is derived from an EMBL/GenBank/DDBJ whole genome shotgun (WGS) entry which is preliminary data.</text>
</comment>